<accession>A0ABY8IX44</accession>
<keyword evidence="2" id="KW-1185">Reference proteome</keyword>
<dbReference type="Proteomes" id="UP001221597">
    <property type="component" value="Chromosome"/>
</dbReference>
<dbReference type="EMBL" id="CP121671">
    <property type="protein sequence ID" value="WFT74803.1"/>
    <property type="molecule type" value="Genomic_DNA"/>
</dbReference>
<dbReference type="RefSeq" id="WP_283076798.1">
    <property type="nucleotide sequence ID" value="NZ_CP121671.1"/>
</dbReference>
<evidence type="ECO:0000313" key="1">
    <source>
        <dbReference type="EMBL" id="WFT74803.1"/>
    </source>
</evidence>
<proteinExistence type="predicted"/>
<evidence type="ECO:0000313" key="2">
    <source>
        <dbReference type="Proteomes" id="UP001221597"/>
    </source>
</evidence>
<gene>
    <name evidence="1" type="ORF">P9989_21115</name>
</gene>
<reference evidence="1 2" key="1">
    <citation type="submission" date="2023-04" db="EMBL/GenBank/DDBJ databases">
        <title>Genome sequence of Halobacillus naozhouensis KACC 21980.</title>
        <authorList>
            <person name="Kim S."/>
            <person name="Heo J."/>
            <person name="Kwon S.-W."/>
        </authorList>
    </citation>
    <scope>NUCLEOTIDE SEQUENCE [LARGE SCALE GENOMIC DNA]</scope>
    <source>
        <strain evidence="1 2">KCTC 13234</strain>
    </source>
</reference>
<name>A0ABY8IX44_9BACI</name>
<organism evidence="1 2">
    <name type="scientific">Halobacillus naozhouensis</name>
    <dbReference type="NCBI Taxonomy" id="554880"/>
    <lineage>
        <taxon>Bacteria</taxon>
        <taxon>Bacillati</taxon>
        <taxon>Bacillota</taxon>
        <taxon>Bacilli</taxon>
        <taxon>Bacillales</taxon>
        <taxon>Bacillaceae</taxon>
        <taxon>Halobacillus</taxon>
    </lineage>
</organism>
<protein>
    <submittedName>
        <fullName evidence="1">Uncharacterized protein</fullName>
    </submittedName>
</protein>
<sequence>MIDRGKIKLTVNELVSALVLCGYEQVASQILNDHKLIQNEAEFDRFVYQAEISLRGKGYWDDDKETNIASGLEDLLHLLIQSTKKLRCVNMENERVLLIHDVNQEHSLIQEIHNHEHTFWVHQNADGFESIFISHYGLEKVDYDRADLQTIQLSDTMLDELHTTEADVLGRMIRDEKVDSSLRSFLQEFLRNGQELDNIAFMVSNYVEDQSKFDQIVFLLPGQGLIWHVDYENVNNHEIFIHPVEIGEYFHKIEHTLLEFFHNSIKAE</sequence>